<name>A0A2U1KWM9_ARTAN</name>
<reference evidence="1 2" key="1">
    <citation type="journal article" date="2018" name="Mol. Plant">
        <title>The genome of Artemisia annua provides insight into the evolution of Asteraceae family and artemisinin biosynthesis.</title>
        <authorList>
            <person name="Shen Q."/>
            <person name="Zhang L."/>
            <person name="Liao Z."/>
            <person name="Wang S."/>
            <person name="Yan T."/>
            <person name="Shi P."/>
            <person name="Liu M."/>
            <person name="Fu X."/>
            <person name="Pan Q."/>
            <person name="Wang Y."/>
            <person name="Lv Z."/>
            <person name="Lu X."/>
            <person name="Zhang F."/>
            <person name="Jiang W."/>
            <person name="Ma Y."/>
            <person name="Chen M."/>
            <person name="Hao X."/>
            <person name="Li L."/>
            <person name="Tang Y."/>
            <person name="Lv G."/>
            <person name="Zhou Y."/>
            <person name="Sun X."/>
            <person name="Brodelius P.E."/>
            <person name="Rose J.K.C."/>
            <person name="Tang K."/>
        </authorList>
    </citation>
    <scope>NUCLEOTIDE SEQUENCE [LARGE SCALE GENOMIC DNA]</scope>
    <source>
        <strain evidence="2">cv. Huhao1</strain>
        <tissue evidence="1">Leaf</tissue>
    </source>
</reference>
<dbReference type="Proteomes" id="UP000245207">
    <property type="component" value="Unassembled WGS sequence"/>
</dbReference>
<evidence type="ECO:0000313" key="2">
    <source>
        <dbReference type="Proteomes" id="UP000245207"/>
    </source>
</evidence>
<protein>
    <submittedName>
        <fullName evidence="1">Nucleotide-binding, alpha-beta plait</fullName>
    </submittedName>
</protein>
<accession>A0A2U1KWM9</accession>
<proteinExistence type="predicted"/>
<dbReference type="AlphaFoldDB" id="A0A2U1KWM9"/>
<organism evidence="1 2">
    <name type="scientific">Artemisia annua</name>
    <name type="common">Sweet wormwood</name>
    <dbReference type="NCBI Taxonomy" id="35608"/>
    <lineage>
        <taxon>Eukaryota</taxon>
        <taxon>Viridiplantae</taxon>
        <taxon>Streptophyta</taxon>
        <taxon>Embryophyta</taxon>
        <taxon>Tracheophyta</taxon>
        <taxon>Spermatophyta</taxon>
        <taxon>Magnoliopsida</taxon>
        <taxon>eudicotyledons</taxon>
        <taxon>Gunneridae</taxon>
        <taxon>Pentapetalae</taxon>
        <taxon>asterids</taxon>
        <taxon>campanulids</taxon>
        <taxon>Asterales</taxon>
        <taxon>Asteraceae</taxon>
        <taxon>Asteroideae</taxon>
        <taxon>Anthemideae</taxon>
        <taxon>Artemisiinae</taxon>
        <taxon>Artemisia</taxon>
    </lineage>
</organism>
<sequence length="159" mass="17830">MMSVFGRGLKRDVKSSSFGSSKTYLLIPTLVLGFKMNSSNIKAAARAFRVGSKPDFVLGGTLHPSVKWAEEDNEVDPDELAKVDKVVVQQGYIFSWICSLCLTICRVPKSLKLLDGTHEMDSFCLSHTETKKVPWSDERPLENKELNAIIGALFTLWRY</sequence>
<dbReference type="OrthoDB" id="3800936at2759"/>
<evidence type="ECO:0000313" key="1">
    <source>
        <dbReference type="EMBL" id="PWA41133.1"/>
    </source>
</evidence>
<dbReference type="EMBL" id="PKPP01013287">
    <property type="protein sequence ID" value="PWA41133.1"/>
    <property type="molecule type" value="Genomic_DNA"/>
</dbReference>
<dbReference type="STRING" id="35608.A0A2U1KWM9"/>
<comment type="caution">
    <text evidence="1">The sequence shown here is derived from an EMBL/GenBank/DDBJ whole genome shotgun (WGS) entry which is preliminary data.</text>
</comment>
<gene>
    <name evidence="1" type="ORF">CTI12_AA557160</name>
</gene>
<keyword evidence="2" id="KW-1185">Reference proteome</keyword>